<keyword evidence="1" id="KW-0949">S-adenosyl-L-methionine</keyword>
<dbReference type="SFLD" id="SFLDG01099">
    <property type="entry name" value="Uncharacterised_Radical_SAM_Su"/>
    <property type="match status" value="1"/>
</dbReference>
<organism evidence="6 7">
    <name type="scientific">Thermoproteus tenax (strain ATCC 35583 / DSM 2078 / JCM 9277 / NBRC 100435 / Kra 1)</name>
    <dbReference type="NCBI Taxonomy" id="768679"/>
    <lineage>
        <taxon>Archaea</taxon>
        <taxon>Thermoproteota</taxon>
        <taxon>Thermoprotei</taxon>
        <taxon>Thermoproteales</taxon>
        <taxon>Thermoproteaceae</taxon>
        <taxon>Thermoproteus</taxon>
    </lineage>
</organism>
<keyword evidence="4" id="KW-0411">Iron-sulfur</keyword>
<dbReference type="EC" id="1.97.1.4" evidence="6"/>
<protein>
    <submittedName>
        <fullName evidence="6">Pyruvate formate-lyase activating enzyme</fullName>
        <ecNumber evidence="6">1.97.1.4</ecNumber>
    </submittedName>
</protein>
<dbReference type="HOGENOM" id="CLU_062674_0_1_2"/>
<evidence type="ECO:0000256" key="1">
    <source>
        <dbReference type="ARBA" id="ARBA00022691"/>
    </source>
</evidence>
<dbReference type="GO" id="GO:0043365">
    <property type="term" value="F:[formate-C-acetyltransferase]-activating enzyme activity"/>
    <property type="evidence" value="ECO:0007669"/>
    <property type="project" value="UniProtKB-EC"/>
</dbReference>
<keyword evidence="6" id="KW-0670">Pyruvate</keyword>
<accession>G4RKV3</accession>
<name>G4RKV3_THETK</name>
<dbReference type="CDD" id="cd01335">
    <property type="entry name" value="Radical_SAM"/>
    <property type="match status" value="1"/>
</dbReference>
<sequence length="376" mass="44254">MYHIVDWRLYRPDAVLVWRDEEVRRRLSWYYLVMENRAPAKYHIAARLEAPSDYIYMEDERLWRVHEELGKAFDDEWSRQRQRPDTSVISAAIPKASFLDVKVELSRRMLRRCLLCERRCGIDRSKTRGACLLNDTPRVASWFHHLGEEAPLVPSGTVFFTGCNFRCVYCQNWDISQRPDNGVEVSSRQLALIQIKLRSEGARNINWVGGEPTPNIPFIIESMRILAEKRINVPQLWNSNMYLTHEGLSLMLHVIDIWLPDFKYGNDSCALRYSIAPRYVEVVARNLLMLCRRGEDIIIRHLVLPGHVECCTKPVLKWIAENCPRALVNIMDQYHPDYLVPRYRRYADINRLVSELEMEEAYRYADKLGLVWRPVS</sequence>
<dbReference type="Proteomes" id="UP000002654">
    <property type="component" value="Chromosome"/>
</dbReference>
<evidence type="ECO:0000259" key="5">
    <source>
        <dbReference type="Pfam" id="PF04055"/>
    </source>
</evidence>
<dbReference type="GO" id="GO:0051536">
    <property type="term" value="F:iron-sulfur cluster binding"/>
    <property type="evidence" value="ECO:0007669"/>
    <property type="project" value="UniProtKB-KW"/>
</dbReference>
<feature type="domain" description="Radical SAM core" evidence="5">
    <location>
        <begin position="158"/>
        <end position="318"/>
    </location>
</feature>
<proteinExistence type="predicted"/>
<keyword evidence="7" id="KW-1185">Reference proteome</keyword>
<dbReference type="Pfam" id="PF04055">
    <property type="entry name" value="Radical_SAM"/>
    <property type="match status" value="1"/>
</dbReference>
<dbReference type="PANTHER" id="PTHR43075:SF1">
    <property type="entry name" value="FORMATE LYASE ACTIVATING ENZYME, PUTATIVE (AFU_ORTHOLOGUE AFUA_2G15630)-RELATED"/>
    <property type="match status" value="1"/>
</dbReference>
<dbReference type="GO" id="GO:0046872">
    <property type="term" value="F:metal ion binding"/>
    <property type="evidence" value="ECO:0007669"/>
    <property type="project" value="UniProtKB-KW"/>
</dbReference>
<dbReference type="PATRIC" id="fig|768679.9.peg.1593"/>
<evidence type="ECO:0000256" key="3">
    <source>
        <dbReference type="ARBA" id="ARBA00023004"/>
    </source>
</evidence>
<dbReference type="SFLD" id="SFLDS00029">
    <property type="entry name" value="Radical_SAM"/>
    <property type="match status" value="1"/>
</dbReference>
<gene>
    <name evidence="6" type="primary">pflX</name>
    <name evidence="6" type="ordered locus">TTX_1571</name>
</gene>
<dbReference type="STRING" id="768679.TTX_1571"/>
<keyword evidence="2" id="KW-0479">Metal-binding</keyword>
<dbReference type="Gene3D" id="3.20.20.70">
    <property type="entry name" value="Aldolase class I"/>
    <property type="match status" value="1"/>
</dbReference>
<evidence type="ECO:0000313" key="7">
    <source>
        <dbReference type="Proteomes" id="UP000002654"/>
    </source>
</evidence>
<reference evidence="6 7" key="1">
    <citation type="journal article" date="2011" name="PLoS ONE">
        <title>The complete genome sequence of Thermoproteus tenax: a physiologically versatile member of the Crenarchaeota.</title>
        <authorList>
            <person name="Siebers B."/>
            <person name="Zaparty M."/>
            <person name="Raddatz G."/>
            <person name="Tjaden B."/>
            <person name="Albers S.V."/>
            <person name="Bell S.D."/>
            <person name="Blombach F."/>
            <person name="Kletzin A."/>
            <person name="Kyrpides N."/>
            <person name="Lanz C."/>
            <person name="Plagens A."/>
            <person name="Rampp M."/>
            <person name="Rosinus A."/>
            <person name="von Jan M."/>
            <person name="Makarova K.S."/>
            <person name="Klenk H.P."/>
            <person name="Schuster S.C."/>
            <person name="Hensel R."/>
        </authorList>
    </citation>
    <scope>NUCLEOTIDE SEQUENCE [LARGE SCALE GENOMIC DNA]</scope>
    <source>
        <strain evidence="7">ATCC 35583 / DSM 2078 / JCM 9277 / NBRC 100435 / Kra 1</strain>
    </source>
</reference>
<dbReference type="SUPFAM" id="SSF102114">
    <property type="entry name" value="Radical SAM enzymes"/>
    <property type="match status" value="1"/>
</dbReference>
<keyword evidence="3" id="KW-0408">Iron</keyword>
<dbReference type="PANTHER" id="PTHR43075">
    <property type="entry name" value="FORMATE LYASE ACTIVATING ENZYME, PUTATIVE (AFU_ORTHOLOGUE AFUA_2G15630)-RELATED"/>
    <property type="match status" value="1"/>
</dbReference>
<dbReference type="KEGG" id="ttn:TTX_1571"/>
<dbReference type="InterPro" id="IPR040085">
    <property type="entry name" value="MJ0674-like"/>
</dbReference>
<dbReference type="InterPro" id="IPR058240">
    <property type="entry name" value="rSAM_sf"/>
</dbReference>
<dbReference type="InterPro" id="IPR013785">
    <property type="entry name" value="Aldolase_TIM"/>
</dbReference>
<evidence type="ECO:0000313" key="6">
    <source>
        <dbReference type="EMBL" id="CCC82198.1"/>
    </source>
</evidence>
<dbReference type="PaxDb" id="768679-TTX_1571"/>
<dbReference type="InterPro" id="IPR007197">
    <property type="entry name" value="rSAM"/>
</dbReference>
<keyword evidence="6" id="KW-0560">Oxidoreductase</keyword>
<dbReference type="eggNOG" id="arCOG00934">
    <property type="taxonomic scope" value="Archaea"/>
</dbReference>
<evidence type="ECO:0000256" key="4">
    <source>
        <dbReference type="ARBA" id="ARBA00023014"/>
    </source>
</evidence>
<dbReference type="AlphaFoldDB" id="G4RKV3"/>
<evidence type="ECO:0000256" key="2">
    <source>
        <dbReference type="ARBA" id="ARBA00022723"/>
    </source>
</evidence>
<dbReference type="EMBL" id="FN869859">
    <property type="protein sequence ID" value="CCC82198.1"/>
    <property type="molecule type" value="Genomic_DNA"/>
</dbReference>